<feature type="region of interest" description="Disordered" evidence="1">
    <location>
        <begin position="162"/>
        <end position="226"/>
    </location>
</feature>
<feature type="region of interest" description="Disordered" evidence="1">
    <location>
        <begin position="22"/>
        <end position="42"/>
    </location>
</feature>
<comment type="caution">
    <text evidence="2">The sequence shown here is derived from an EMBL/GenBank/DDBJ whole genome shotgun (WGS) entry which is preliminary data.</text>
</comment>
<dbReference type="EMBL" id="BLAL01000356">
    <property type="protein sequence ID" value="GET04457.1"/>
    <property type="molecule type" value="Genomic_DNA"/>
</dbReference>
<gene>
    <name evidence="2" type="ORF">RCL2_003076000</name>
</gene>
<name>A0A8H3MHE4_9GLOM</name>
<feature type="compositionally biased region" description="Basic and acidic residues" evidence="1">
    <location>
        <begin position="215"/>
        <end position="226"/>
    </location>
</feature>
<feature type="compositionally biased region" description="Low complexity" evidence="1">
    <location>
        <begin position="24"/>
        <end position="38"/>
    </location>
</feature>
<evidence type="ECO:0000313" key="3">
    <source>
        <dbReference type="Proteomes" id="UP000615446"/>
    </source>
</evidence>
<feature type="compositionally biased region" description="Polar residues" evidence="1">
    <location>
        <begin position="164"/>
        <end position="214"/>
    </location>
</feature>
<evidence type="ECO:0000256" key="1">
    <source>
        <dbReference type="SAM" id="MobiDB-lite"/>
    </source>
</evidence>
<dbReference type="Proteomes" id="UP000615446">
    <property type="component" value="Unassembled WGS sequence"/>
</dbReference>
<accession>A0A8H3MHE4</accession>
<organism evidence="2 3">
    <name type="scientific">Rhizophagus clarus</name>
    <dbReference type="NCBI Taxonomy" id="94130"/>
    <lineage>
        <taxon>Eukaryota</taxon>
        <taxon>Fungi</taxon>
        <taxon>Fungi incertae sedis</taxon>
        <taxon>Mucoromycota</taxon>
        <taxon>Glomeromycotina</taxon>
        <taxon>Glomeromycetes</taxon>
        <taxon>Glomerales</taxon>
        <taxon>Glomeraceae</taxon>
        <taxon>Rhizophagus</taxon>
    </lineage>
</organism>
<reference evidence="2" key="1">
    <citation type="submission" date="2019-10" db="EMBL/GenBank/DDBJ databases">
        <title>Conservation and host-specific expression of non-tandemly repeated heterogenous ribosome RNA gene in arbuscular mycorrhizal fungi.</title>
        <authorList>
            <person name="Maeda T."/>
            <person name="Kobayashi Y."/>
            <person name="Nakagawa T."/>
            <person name="Ezawa T."/>
            <person name="Yamaguchi K."/>
            <person name="Bino T."/>
            <person name="Nishimoto Y."/>
            <person name="Shigenobu S."/>
            <person name="Kawaguchi M."/>
        </authorList>
    </citation>
    <scope>NUCLEOTIDE SEQUENCE</scope>
    <source>
        <strain evidence="2">HR1</strain>
    </source>
</reference>
<evidence type="ECO:0000313" key="2">
    <source>
        <dbReference type="EMBL" id="GET04457.1"/>
    </source>
</evidence>
<dbReference type="AlphaFoldDB" id="A0A8H3MHE4"/>
<protein>
    <submittedName>
        <fullName evidence="2">Uncharacterized protein</fullName>
    </submittedName>
</protein>
<proteinExistence type="predicted"/>
<sequence>MPRACYRLQILLVPLNLKLPEENSSSSSTASPDSTLVSQSQQPTGLLISNPNTFLAHSFLSDDKEKTLANKKYKLEEGYSENNLIITGYQPVHEEKQLMLNLVVYNIPAKWTNYKLLAELNKWGKVVSDTLQHETCYREESYTNNSRTTLIWHGAITSHPPSVHPNSLWSQRSQNQVSKKASLQTPSPSNKPNKQADGSLTKRQGPQKSNSSQFDNRKVELKQLLE</sequence>